<protein>
    <submittedName>
        <fullName evidence="2">Uncharacterized protein</fullName>
    </submittedName>
</protein>
<accession>A0A9Y1BSK4</accession>
<keyword evidence="1" id="KW-0812">Transmembrane</keyword>
<proteinExistence type="predicted"/>
<name>A0A9Y1BSK4_9ARCH</name>
<feature type="transmembrane region" description="Helical" evidence="1">
    <location>
        <begin position="52"/>
        <end position="73"/>
    </location>
</feature>
<evidence type="ECO:0000256" key="1">
    <source>
        <dbReference type="SAM" id="Phobius"/>
    </source>
</evidence>
<sequence>MIFLERKHYCTNCKKEIFLFKLTTREKDILEKHTCPTCSSELISYWYEYPRLYIIPMIASGAFFMFAVIYSLLRFYQGIKESVDIFIAISNIIFGGLVEIYASTNRKKVFPPEKEDNSLGKLLIFRKQFVDVLFITVVSFAIVTALNSLIWILWTYI</sequence>
<reference evidence="2" key="1">
    <citation type="journal article" date="2022" name="Nat. Microbiol.">
        <title>Unique mobile elements and scalable gene flow at the prokaryote-eukaryote boundary revealed by circularized Asgard archaea genomes.</title>
        <authorList>
            <person name="Wu F."/>
            <person name="Speth D.R."/>
            <person name="Philosof A."/>
            <person name="Cremiere A."/>
            <person name="Narayanan A."/>
            <person name="Barco R.A."/>
            <person name="Connon S.A."/>
            <person name="Amend J.P."/>
            <person name="Antoshechkin I.A."/>
            <person name="Orphan V.J."/>
        </authorList>
    </citation>
    <scope>NUCLEOTIDE SEQUENCE</scope>
    <source>
        <strain evidence="2">PR6</strain>
    </source>
</reference>
<organism evidence="2">
    <name type="scientific">Candidatus Heimdallarchaeum endolithica</name>
    <dbReference type="NCBI Taxonomy" id="2876572"/>
    <lineage>
        <taxon>Archaea</taxon>
        <taxon>Promethearchaeati</taxon>
        <taxon>Candidatus Heimdallarchaeota</taxon>
        <taxon>Candidatus Heimdallarchaeia (ex Rinke et al. 2021) (nom. nud.)</taxon>
        <taxon>Candidatus Heimdallarchaeales</taxon>
        <taxon>Candidatus Heimdallarchaeaceae</taxon>
        <taxon>Candidatus Heimdallarchaeum</taxon>
    </lineage>
</organism>
<keyword evidence="1" id="KW-0472">Membrane</keyword>
<dbReference type="EMBL" id="CP084167">
    <property type="protein sequence ID" value="UJG44491.1"/>
    <property type="molecule type" value="Genomic_DNA"/>
</dbReference>
<feature type="transmembrane region" description="Helical" evidence="1">
    <location>
        <begin position="85"/>
        <end position="102"/>
    </location>
</feature>
<keyword evidence="1" id="KW-1133">Transmembrane helix</keyword>
<dbReference type="Proteomes" id="UP001200513">
    <property type="component" value="Chromosome"/>
</dbReference>
<gene>
    <name evidence="2" type="ORF">K9W46_04760</name>
</gene>
<feature type="transmembrane region" description="Helical" evidence="1">
    <location>
        <begin position="129"/>
        <end position="154"/>
    </location>
</feature>
<dbReference type="AlphaFoldDB" id="A0A9Y1BSK4"/>
<evidence type="ECO:0000313" key="2">
    <source>
        <dbReference type="EMBL" id="UJG44491.1"/>
    </source>
</evidence>